<comment type="caution">
    <text evidence="1">The sequence shown here is derived from an EMBL/GenBank/DDBJ whole genome shotgun (WGS) entry which is preliminary data.</text>
</comment>
<gene>
    <name evidence="1" type="ORF">GCM10008170_03090</name>
    <name evidence="2" type="ORF">JOD31_001457</name>
</gene>
<dbReference type="EMBL" id="BSFF01000001">
    <property type="protein sequence ID" value="GLK54290.1"/>
    <property type="molecule type" value="Genomic_DNA"/>
</dbReference>
<dbReference type="Proteomes" id="UP001143400">
    <property type="component" value="Unassembled WGS sequence"/>
</dbReference>
<sequence>MSTRTSETTVTFGHPFRLAAIGDAQPAGTYRVVVDEEEILGLSFLAYRRTATTLETPAIAVRGGPHAFHRVDPADLEAALEADGKAPRSV</sequence>
<dbReference type="Proteomes" id="UP000758856">
    <property type="component" value="Unassembled WGS sequence"/>
</dbReference>
<evidence type="ECO:0000313" key="4">
    <source>
        <dbReference type="Proteomes" id="UP001143400"/>
    </source>
</evidence>
<evidence type="ECO:0000313" key="1">
    <source>
        <dbReference type="EMBL" id="GLK54290.1"/>
    </source>
</evidence>
<evidence type="ECO:0000313" key="2">
    <source>
        <dbReference type="EMBL" id="MBM7851232.1"/>
    </source>
</evidence>
<name>A0A9W6IS28_9HYPH</name>
<organism evidence="1 4">
    <name type="scientific">Methylopila capsulata</name>
    <dbReference type="NCBI Taxonomy" id="61654"/>
    <lineage>
        <taxon>Bacteria</taxon>
        <taxon>Pseudomonadati</taxon>
        <taxon>Pseudomonadota</taxon>
        <taxon>Alphaproteobacteria</taxon>
        <taxon>Hyphomicrobiales</taxon>
        <taxon>Methylopilaceae</taxon>
        <taxon>Methylopila</taxon>
    </lineage>
</organism>
<evidence type="ECO:0000313" key="3">
    <source>
        <dbReference type="Proteomes" id="UP000758856"/>
    </source>
</evidence>
<dbReference type="EMBL" id="JAFBCY010000002">
    <property type="protein sequence ID" value="MBM7851232.1"/>
    <property type="molecule type" value="Genomic_DNA"/>
</dbReference>
<keyword evidence="3" id="KW-1185">Reference proteome</keyword>
<reference evidence="2 3" key="2">
    <citation type="submission" date="2021-01" db="EMBL/GenBank/DDBJ databases">
        <title>Genomic Encyclopedia of Type Strains, Phase IV (KMG-IV): sequencing the most valuable type-strain genomes for metagenomic binning, comparative biology and taxonomic classification.</title>
        <authorList>
            <person name="Goeker M."/>
        </authorList>
    </citation>
    <scope>NUCLEOTIDE SEQUENCE [LARGE SCALE GENOMIC DNA]</scope>
    <source>
        <strain evidence="2 3">DSM 6130</strain>
    </source>
</reference>
<accession>A0A9W6IS28</accession>
<reference evidence="1" key="3">
    <citation type="submission" date="2023-01" db="EMBL/GenBank/DDBJ databases">
        <authorList>
            <person name="Sun Q."/>
            <person name="Evtushenko L."/>
        </authorList>
    </citation>
    <scope>NUCLEOTIDE SEQUENCE</scope>
    <source>
        <strain evidence="1">VKM B-1606</strain>
    </source>
</reference>
<dbReference type="RefSeq" id="WP_204949635.1">
    <property type="nucleotide sequence ID" value="NZ_BSFF01000001.1"/>
</dbReference>
<protein>
    <submittedName>
        <fullName evidence="1">Uncharacterized protein</fullName>
    </submittedName>
</protein>
<reference evidence="1" key="1">
    <citation type="journal article" date="2014" name="Int. J. Syst. Evol. Microbiol.">
        <title>Complete genome sequence of Corynebacterium casei LMG S-19264T (=DSM 44701T), isolated from a smear-ripened cheese.</title>
        <authorList>
            <consortium name="US DOE Joint Genome Institute (JGI-PGF)"/>
            <person name="Walter F."/>
            <person name="Albersmeier A."/>
            <person name="Kalinowski J."/>
            <person name="Ruckert C."/>
        </authorList>
    </citation>
    <scope>NUCLEOTIDE SEQUENCE</scope>
    <source>
        <strain evidence="1">VKM B-1606</strain>
    </source>
</reference>
<dbReference type="AlphaFoldDB" id="A0A9W6IS28"/>
<proteinExistence type="predicted"/>